<dbReference type="Gene3D" id="3.40.50.300">
    <property type="entry name" value="P-loop containing nucleotide triphosphate hydrolases"/>
    <property type="match status" value="1"/>
</dbReference>
<feature type="domain" description="NB-ARC" evidence="1">
    <location>
        <begin position="136"/>
        <end position="280"/>
    </location>
</feature>
<evidence type="ECO:0000259" key="2">
    <source>
        <dbReference type="Pfam" id="PF25000"/>
    </source>
</evidence>
<evidence type="ECO:0000259" key="1">
    <source>
        <dbReference type="Pfam" id="PF00931"/>
    </source>
</evidence>
<reference evidence="3 4" key="1">
    <citation type="submission" date="2020-08" db="EMBL/GenBank/DDBJ databases">
        <title>Genomic Encyclopedia of Type Strains, Phase III (KMG-III): the genomes of soil and plant-associated and newly described type strains.</title>
        <authorList>
            <person name="Whitman W."/>
        </authorList>
    </citation>
    <scope>NUCLEOTIDE SEQUENCE [LARGE SCALE GENOMIC DNA]</scope>
    <source>
        <strain evidence="3 4">SFB5A</strain>
    </source>
</reference>
<dbReference type="Pfam" id="PF25000">
    <property type="entry name" value="DUF7779"/>
    <property type="match status" value="1"/>
</dbReference>
<dbReference type="AlphaFoldDB" id="A0A7W7XBG7"/>
<dbReference type="Pfam" id="PF00931">
    <property type="entry name" value="NB-ARC"/>
    <property type="match status" value="1"/>
</dbReference>
<feature type="domain" description="DUF7779" evidence="2">
    <location>
        <begin position="362"/>
        <end position="461"/>
    </location>
</feature>
<protein>
    <recommendedName>
        <fullName evidence="5">NB-ARC domain-containing protein</fullName>
    </recommendedName>
</protein>
<sequence>MYSELYALKSRAEAGRRAAGKVFSQRELEKALSKPPYSITFRGQAISDWLPEDAAKAKVPRDADVVWAVVRLWCHWAEEREPNENYWRTLVDRAQPVRVPQPRATASCSSGLSAELPLRESNLPPRTACFTGRDELLRRLGSRLSDGPVCVVALRGMGGVGKTQLALEFAHHHHAAGTYDIVWWVRAEQRAAMNEDLLALAPRLGLRENADVQAVLTELGHQSNWLLIYDNVADPGLIEGQLPSSGHVILTSRSRGWSRYAQPLDIGLFTPSESAAFLCARTGRDDPGAAELAEALGHLPLALAQAASYCEEHQLSIGGYLKLFRSPRVRARLLETGLHSAEYPDSVATTWLLHVDHLRAHRPAALQLLRLCAFLSPDSIPLNWLLSKPQLLPEPLASAANGLDEQLAGIVEQIRGIPFEDLEDVIGELVKTGLITRLTDTDVSIHRLVQAATKQEMGSDRAKTWRSYADLLVHALHPYPPFPVEPEYDSALTAMRIHGAYLAEQLRDGHPPEKPVEVKRLIALVDFTDEGSFETITDFEYTFECAQRLSQALHQATQPGYVALALANLGYARCLTGRHIKAMQAMEAAVETLGTAVTTPELDSLHGAIRACRKHAATSEPADESAEVTVAMVYEHVDLRDIARVARNSERVVPAFIEMVGQNEISEDLATALGHDSDGNLPLPFSPLWHQEPGTDES</sequence>
<dbReference type="InterPro" id="IPR002182">
    <property type="entry name" value="NB-ARC"/>
</dbReference>
<dbReference type="InterPro" id="IPR027417">
    <property type="entry name" value="P-loop_NTPase"/>
</dbReference>
<dbReference type="GO" id="GO:0043531">
    <property type="term" value="F:ADP binding"/>
    <property type="evidence" value="ECO:0007669"/>
    <property type="project" value="InterPro"/>
</dbReference>
<name>A0A7W7XBG7_9ACTN</name>
<gene>
    <name evidence="3" type="ORF">GGE06_002046</name>
</gene>
<evidence type="ECO:0000313" key="3">
    <source>
        <dbReference type="EMBL" id="MBB4981138.1"/>
    </source>
</evidence>
<dbReference type="RefSeq" id="WP_184930579.1">
    <property type="nucleotide sequence ID" value="NZ_JACHJY010000002.1"/>
</dbReference>
<dbReference type="InterPro" id="IPR056681">
    <property type="entry name" value="DUF7779"/>
</dbReference>
<comment type="caution">
    <text evidence="3">The sequence shown here is derived from an EMBL/GenBank/DDBJ whole genome shotgun (WGS) entry which is preliminary data.</text>
</comment>
<dbReference type="EMBL" id="JACHJY010000002">
    <property type="protein sequence ID" value="MBB4981138.1"/>
    <property type="molecule type" value="Genomic_DNA"/>
</dbReference>
<organism evidence="3 4">
    <name type="scientific">Streptomyces nymphaeiformis</name>
    <dbReference type="NCBI Taxonomy" id="2663842"/>
    <lineage>
        <taxon>Bacteria</taxon>
        <taxon>Bacillati</taxon>
        <taxon>Actinomycetota</taxon>
        <taxon>Actinomycetes</taxon>
        <taxon>Kitasatosporales</taxon>
        <taxon>Streptomycetaceae</taxon>
        <taxon>Streptomyces</taxon>
    </lineage>
</organism>
<evidence type="ECO:0008006" key="5">
    <source>
        <dbReference type="Google" id="ProtNLM"/>
    </source>
</evidence>
<dbReference type="PANTHER" id="PTHR35205">
    <property type="entry name" value="NB-ARC AND TPR DOMAIN PROTEIN"/>
    <property type="match status" value="1"/>
</dbReference>
<evidence type="ECO:0000313" key="4">
    <source>
        <dbReference type="Proteomes" id="UP000582643"/>
    </source>
</evidence>
<keyword evidence="4" id="KW-1185">Reference proteome</keyword>
<dbReference type="NCBIfam" id="NF040586">
    <property type="entry name" value="FxSxx_TPR"/>
    <property type="match status" value="1"/>
</dbReference>
<dbReference type="PANTHER" id="PTHR35205:SF1">
    <property type="entry name" value="ZU5 DOMAIN-CONTAINING PROTEIN"/>
    <property type="match status" value="1"/>
</dbReference>
<proteinExistence type="predicted"/>
<dbReference type="Proteomes" id="UP000582643">
    <property type="component" value="Unassembled WGS sequence"/>
</dbReference>
<dbReference type="SUPFAM" id="SSF52540">
    <property type="entry name" value="P-loop containing nucleoside triphosphate hydrolases"/>
    <property type="match status" value="1"/>
</dbReference>
<accession>A0A7W7XBG7</accession>